<gene>
    <name evidence="2" type="ORF">M378DRAFT_27730</name>
</gene>
<dbReference type="OrthoDB" id="10036721at2759"/>
<dbReference type="InParanoid" id="A0A0C2WA26"/>
<accession>A0A0C2WA26</accession>
<dbReference type="EMBL" id="KN818348">
    <property type="protein sequence ID" value="KIL58062.1"/>
    <property type="molecule type" value="Genomic_DNA"/>
</dbReference>
<sequence>MVLKVFLCALLAICVTHIVALDLSQSQWIWTDTNELVPIYVSRDFRRDFTSPAGKIALDSEILIVADNNFTLYVNGEFIGQTFTEVESAFIFKYCVQLNPDYNVFAVTVENLPYTENPPGPTAPSPAAFRSAIQITYTDGSSDIIMTDTNWRANNVIPGFQSIHYNDSSWPYAVISPPGPIGGWFYTLQNQPDVSGVSLAGLNDPSYWIWTDEIPPQQPSSNAPIGSRAFRKRIEVPGGSVARSGVIIIDSDNAYVLYINGNLIGSGSDWQVAQRWKFTLDYPTDDIVIAVNATNSGGPAGLIVAIGFDAADCNCTTTRFAISDGTWKANHTVPAGFEQVDYDDCDWTPVVVEGAYGVAPWGQVTVQNAN</sequence>
<dbReference type="HOGENOM" id="CLU_041807_0_0_1"/>
<dbReference type="InterPro" id="IPR008979">
    <property type="entry name" value="Galactose-bd-like_sf"/>
</dbReference>
<feature type="signal peptide" evidence="1">
    <location>
        <begin position="1"/>
        <end position="20"/>
    </location>
</feature>
<dbReference type="AlphaFoldDB" id="A0A0C2WA26"/>
<keyword evidence="3" id="KW-1185">Reference proteome</keyword>
<dbReference type="SUPFAM" id="SSF49785">
    <property type="entry name" value="Galactose-binding domain-like"/>
    <property type="match status" value="1"/>
</dbReference>
<organism evidence="2 3">
    <name type="scientific">Amanita muscaria (strain Koide BX008)</name>
    <dbReference type="NCBI Taxonomy" id="946122"/>
    <lineage>
        <taxon>Eukaryota</taxon>
        <taxon>Fungi</taxon>
        <taxon>Dikarya</taxon>
        <taxon>Basidiomycota</taxon>
        <taxon>Agaricomycotina</taxon>
        <taxon>Agaricomycetes</taxon>
        <taxon>Agaricomycetidae</taxon>
        <taxon>Agaricales</taxon>
        <taxon>Pluteineae</taxon>
        <taxon>Amanitaceae</taxon>
        <taxon>Amanita</taxon>
    </lineage>
</organism>
<evidence type="ECO:0000313" key="3">
    <source>
        <dbReference type="Proteomes" id="UP000054549"/>
    </source>
</evidence>
<evidence type="ECO:0000313" key="2">
    <source>
        <dbReference type="EMBL" id="KIL58062.1"/>
    </source>
</evidence>
<keyword evidence="1" id="KW-0732">Signal</keyword>
<dbReference type="Gene3D" id="2.60.120.260">
    <property type="entry name" value="Galactose-binding domain-like"/>
    <property type="match status" value="2"/>
</dbReference>
<reference evidence="2 3" key="1">
    <citation type="submission" date="2014-04" db="EMBL/GenBank/DDBJ databases">
        <title>Evolutionary Origins and Diversification of the Mycorrhizal Mutualists.</title>
        <authorList>
            <consortium name="DOE Joint Genome Institute"/>
            <consortium name="Mycorrhizal Genomics Consortium"/>
            <person name="Kohler A."/>
            <person name="Kuo A."/>
            <person name="Nagy L.G."/>
            <person name="Floudas D."/>
            <person name="Copeland A."/>
            <person name="Barry K.W."/>
            <person name="Cichocki N."/>
            <person name="Veneault-Fourrey C."/>
            <person name="LaButti K."/>
            <person name="Lindquist E.A."/>
            <person name="Lipzen A."/>
            <person name="Lundell T."/>
            <person name="Morin E."/>
            <person name="Murat C."/>
            <person name="Riley R."/>
            <person name="Ohm R."/>
            <person name="Sun H."/>
            <person name="Tunlid A."/>
            <person name="Henrissat B."/>
            <person name="Grigoriev I.V."/>
            <person name="Hibbett D.S."/>
            <person name="Martin F."/>
        </authorList>
    </citation>
    <scope>NUCLEOTIDE SEQUENCE [LARGE SCALE GENOMIC DNA]</scope>
    <source>
        <strain evidence="2 3">Koide BX008</strain>
    </source>
</reference>
<evidence type="ECO:0000256" key="1">
    <source>
        <dbReference type="SAM" id="SignalP"/>
    </source>
</evidence>
<name>A0A0C2WA26_AMAMK</name>
<protein>
    <submittedName>
        <fullName evidence="2">Uncharacterized protein</fullName>
    </submittedName>
</protein>
<dbReference type="Proteomes" id="UP000054549">
    <property type="component" value="Unassembled WGS sequence"/>
</dbReference>
<feature type="chain" id="PRO_5002158040" evidence="1">
    <location>
        <begin position="21"/>
        <end position="370"/>
    </location>
</feature>
<proteinExistence type="predicted"/>